<evidence type="ECO:0000259" key="5">
    <source>
        <dbReference type="PROSITE" id="PS51296"/>
    </source>
</evidence>
<dbReference type="GO" id="GO:0046872">
    <property type="term" value="F:metal ion binding"/>
    <property type="evidence" value="ECO:0007669"/>
    <property type="project" value="UniProtKB-KW"/>
</dbReference>
<proteinExistence type="predicted"/>
<dbReference type="InterPro" id="IPR017941">
    <property type="entry name" value="Rieske_2Fe-2S"/>
</dbReference>
<evidence type="ECO:0000256" key="2">
    <source>
        <dbReference type="ARBA" id="ARBA00022723"/>
    </source>
</evidence>
<dbReference type="GO" id="GO:0051537">
    <property type="term" value="F:2 iron, 2 sulfur cluster binding"/>
    <property type="evidence" value="ECO:0007669"/>
    <property type="project" value="UniProtKB-KW"/>
</dbReference>
<organism evidence="6">
    <name type="scientific">Eutreptiella gymnastica</name>
    <dbReference type="NCBI Taxonomy" id="73025"/>
    <lineage>
        <taxon>Eukaryota</taxon>
        <taxon>Discoba</taxon>
        <taxon>Euglenozoa</taxon>
        <taxon>Euglenida</taxon>
        <taxon>Spirocuta</taxon>
        <taxon>Euglenophyceae</taxon>
        <taxon>Eutreptiales</taxon>
        <taxon>Eutreptiaceae</taxon>
        <taxon>Eutreptiella</taxon>
    </lineage>
</organism>
<keyword evidence="1" id="KW-0001">2Fe-2S</keyword>
<keyword evidence="2" id="KW-0479">Metal-binding</keyword>
<dbReference type="PANTHER" id="PTHR40261:SF1">
    <property type="entry name" value="RIESKE DOMAIN-CONTAINING PROTEIN"/>
    <property type="match status" value="1"/>
</dbReference>
<evidence type="ECO:0000313" key="6">
    <source>
        <dbReference type="EMBL" id="CAD9032604.1"/>
    </source>
</evidence>
<dbReference type="SUPFAM" id="SSF50022">
    <property type="entry name" value="ISP domain"/>
    <property type="match status" value="1"/>
</dbReference>
<dbReference type="PANTHER" id="PTHR40261">
    <property type="match status" value="1"/>
</dbReference>
<keyword evidence="4" id="KW-0411">Iron-sulfur</keyword>
<sequence length="327" mass="36146">MTPRLCGGSLRGGRFPALLMPREEEHEPAHRQRLPLYLHLQTLRLQDSTHDHVLAETAHSWMLQGQKKHFVTTALPVLQEVAKQVSASTTAESNFPRDASIMFCASLKGSATLLQLCEKLAAHTGVPLPETEPTNMLIQILKAVSSSQHLYLFLDCTECPRKDPHAILDTVLSLEAAARVKKVTLGIALAPEFLHSMLLTAMDTQASSICPGKEVHEGATLDITHPNLVDRSGFMVKRDGRLYGYLNWCPHVGTPLNMFPNKYWDFEKRFLLCATHGAVFHPEDGVCLGGPCAGKALRPLPLLLAPDGQVMLPSKRLQNVLNAFHYL</sequence>
<evidence type="ECO:0000256" key="3">
    <source>
        <dbReference type="ARBA" id="ARBA00023004"/>
    </source>
</evidence>
<gene>
    <name evidence="6" type="ORF">EGYM00392_LOCUS43748</name>
</gene>
<evidence type="ECO:0000256" key="1">
    <source>
        <dbReference type="ARBA" id="ARBA00022714"/>
    </source>
</evidence>
<dbReference type="CDD" id="cd03467">
    <property type="entry name" value="Rieske"/>
    <property type="match status" value="1"/>
</dbReference>
<evidence type="ECO:0000256" key="4">
    <source>
        <dbReference type="ARBA" id="ARBA00023014"/>
    </source>
</evidence>
<dbReference type="PROSITE" id="PS51296">
    <property type="entry name" value="RIESKE"/>
    <property type="match status" value="1"/>
</dbReference>
<name>A0A7S1J504_9EUGL</name>
<protein>
    <recommendedName>
        <fullName evidence="5">Rieske domain-containing protein</fullName>
    </recommendedName>
</protein>
<keyword evidence="3" id="KW-0408">Iron</keyword>
<dbReference type="InterPro" id="IPR036922">
    <property type="entry name" value="Rieske_2Fe-2S_sf"/>
</dbReference>
<reference evidence="6" key="1">
    <citation type="submission" date="2021-01" db="EMBL/GenBank/DDBJ databases">
        <authorList>
            <person name="Corre E."/>
            <person name="Pelletier E."/>
            <person name="Niang G."/>
            <person name="Scheremetjew M."/>
            <person name="Finn R."/>
            <person name="Kale V."/>
            <person name="Holt S."/>
            <person name="Cochrane G."/>
            <person name="Meng A."/>
            <person name="Brown T."/>
            <person name="Cohen L."/>
        </authorList>
    </citation>
    <scope>NUCLEOTIDE SEQUENCE</scope>
    <source>
        <strain evidence="6">NIES-381</strain>
    </source>
</reference>
<feature type="domain" description="Rieske" evidence="5">
    <location>
        <begin position="238"/>
        <end position="311"/>
    </location>
</feature>
<dbReference type="Pfam" id="PF00355">
    <property type="entry name" value="Rieske"/>
    <property type="match status" value="1"/>
</dbReference>
<accession>A0A7S1J504</accession>
<dbReference type="EMBL" id="HBGA01117512">
    <property type="protein sequence ID" value="CAD9032604.1"/>
    <property type="molecule type" value="Transcribed_RNA"/>
</dbReference>
<dbReference type="Gene3D" id="2.102.10.10">
    <property type="entry name" value="Rieske [2Fe-2S] iron-sulphur domain"/>
    <property type="match status" value="1"/>
</dbReference>
<dbReference type="AlphaFoldDB" id="A0A7S1J504"/>